<keyword evidence="4" id="KW-1185">Reference proteome</keyword>
<dbReference type="PANTHER" id="PTHR43576">
    <property type="entry name" value="ALPHA-L-ARABINOFURANOSIDASE C-RELATED"/>
    <property type="match status" value="1"/>
</dbReference>
<protein>
    <recommendedName>
        <fullName evidence="2">Alpha-L-arabinofuranosidase 1 catalytic domain-containing protein</fullName>
    </recommendedName>
</protein>
<comment type="caution">
    <text evidence="3">The sequence shown here is derived from an EMBL/GenBank/DDBJ whole genome shotgun (WGS) entry which is preliminary data.</text>
</comment>
<proteinExistence type="predicted"/>
<dbReference type="Pfam" id="PF22848">
    <property type="entry name" value="ASD1_dom"/>
    <property type="match status" value="1"/>
</dbReference>
<reference evidence="3 4" key="1">
    <citation type="submission" date="2021-07" db="EMBL/GenBank/DDBJ databases">
        <authorList>
            <person name="So Y."/>
        </authorList>
    </citation>
    <scope>NUCLEOTIDE SEQUENCE [LARGE SCALE GENOMIC DNA]</scope>
    <source>
        <strain evidence="3 4">HJA6</strain>
    </source>
</reference>
<dbReference type="Proteomes" id="UP001196565">
    <property type="component" value="Unassembled WGS sequence"/>
</dbReference>
<dbReference type="InterPro" id="IPR017853">
    <property type="entry name" value="GH"/>
</dbReference>
<dbReference type="SUPFAM" id="SSF51445">
    <property type="entry name" value="(Trans)glycosidases"/>
    <property type="match status" value="1"/>
</dbReference>
<dbReference type="PANTHER" id="PTHR43576:SF2">
    <property type="entry name" value="INTRACELLULAR EXO-ALPHA-L-ARABINOFURANOSIDASE 2"/>
    <property type="match status" value="1"/>
</dbReference>
<organism evidence="3 4">
    <name type="scientific">Roseomonas alba</name>
    <dbReference type="NCBI Taxonomy" id="2846776"/>
    <lineage>
        <taxon>Bacteria</taxon>
        <taxon>Pseudomonadati</taxon>
        <taxon>Pseudomonadota</taxon>
        <taxon>Alphaproteobacteria</taxon>
        <taxon>Acetobacterales</taxon>
        <taxon>Roseomonadaceae</taxon>
        <taxon>Roseomonas</taxon>
    </lineage>
</organism>
<feature type="signal peptide" evidence="1">
    <location>
        <begin position="1"/>
        <end position="22"/>
    </location>
</feature>
<dbReference type="EMBL" id="JAHYBZ010000001">
    <property type="protein sequence ID" value="MBW6396777.1"/>
    <property type="molecule type" value="Genomic_DNA"/>
</dbReference>
<dbReference type="RefSeq" id="WP_219761297.1">
    <property type="nucleotide sequence ID" value="NZ_JAHYBZ010000001.1"/>
</dbReference>
<dbReference type="InterPro" id="IPR013780">
    <property type="entry name" value="Glyco_hydro_b"/>
</dbReference>
<evidence type="ECO:0000313" key="4">
    <source>
        <dbReference type="Proteomes" id="UP001196565"/>
    </source>
</evidence>
<evidence type="ECO:0000256" key="1">
    <source>
        <dbReference type="SAM" id="SignalP"/>
    </source>
</evidence>
<dbReference type="Gene3D" id="3.20.20.80">
    <property type="entry name" value="Glycosidases"/>
    <property type="match status" value="1"/>
</dbReference>
<evidence type="ECO:0000259" key="2">
    <source>
        <dbReference type="Pfam" id="PF22848"/>
    </source>
</evidence>
<dbReference type="SUPFAM" id="SSF51011">
    <property type="entry name" value="Glycosyl hydrolase domain"/>
    <property type="match status" value="1"/>
</dbReference>
<evidence type="ECO:0000313" key="3">
    <source>
        <dbReference type="EMBL" id="MBW6396777.1"/>
    </source>
</evidence>
<feature type="chain" id="PRO_5045324844" description="Alpha-L-arabinofuranosidase 1 catalytic domain-containing protein" evidence="1">
    <location>
        <begin position="23"/>
        <end position="716"/>
    </location>
</feature>
<keyword evidence="1" id="KW-0732">Signal</keyword>
<dbReference type="InterPro" id="IPR055235">
    <property type="entry name" value="ASD1_cat"/>
</dbReference>
<name>A0ABS7A3A0_9PROT</name>
<feature type="domain" description="Alpha-L-arabinofuranosidase 1 catalytic" evidence="2">
    <location>
        <begin position="251"/>
        <end position="397"/>
    </location>
</feature>
<sequence length="716" mass="75397">MIRRLLILLLFGLLAGARPAVAQSMPENGGFAGDAAPPAGWFLDDEAAAKGRLRLLPAPSGVPGQVLELSPNARNTPSAKPLGVGQLLPAAAVRGRTLRVSAALGASGGASAVLGLAILRRGGEAGSVTLRNVTADGTLQAQSDTLDVPDDSAIEGAVLFLVAEGTAGAALFANVAVAAGAAAPPAPRGAATAPGAAVADIAARVRVDTTTIRRSIPRDLFGTNIEVIRDANGLWDARRNRLDPDVVAMARDMGITLVRFPGGVWSDAYDWRNGIGPQSARATTPTHPGAEERFRHVFGTDEALAFAQEIGGSLLITVNAGHGTPELAADWVRYVNGEGGRAPRNGRVTWWEIGNELYMAGDASGGSTTPDRYADRVVQFARAMRAVDPNIRIAAIGLRNFGRYRFNAHDNWNEVVLRRAGSEIDLLAVHNAYSPLVPDARGADPLDVYAAMWAFPQLIARNLADTRAEIARFAPGRRIGIGITEWGPLFAIDPASPFIDHVKTLGSALFVASALRVFAEDPSVELANFFKLNESLFMGWIGRRGNQWAMTAPAMAFRMVARGMESGLLAASTEVATYASRALGFVDRVTAAPYLDVLASASPERDVATVLLINRHPAAAIATRVTLGGAAGAALVTAETLTGDAPDANTGTDVLRIPGLRWGDQARVGSRGRFQQGAEGEIRLERQSLGPAGADTAIRVPPHSITLLRFEGLRRP</sequence>
<dbReference type="Gene3D" id="2.60.40.1180">
    <property type="entry name" value="Golgi alpha-mannosidase II"/>
    <property type="match status" value="1"/>
</dbReference>
<gene>
    <name evidence="3" type="ORF">KPL78_02910</name>
</gene>
<accession>A0ABS7A3A0</accession>